<proteinExistence type="predicted"/>
<dbReference type="InterPro" id="IPR039022">
    <property type="entry name" value="KaiB-like"/>
</dbReference>
<feature type="domain" description="KaiB" evidence="2">
    <location>
        <begin position="43"/>
        <end position="124"/>
    </location>
</feature>
<keyword evidence="4" id="KW-1185">Reference proteome</keyword>
<dbReference type="InterPro" id="IPR011649">
    <property type="entry name" value="KaiB_domain"/>
</dbReference>
<evidence type="ECO:0000259" key="2">
    <source>
        <dbReference type="SMART" id="SM01248"/>
    </source>
</evidence>
<dbReference type="PANTHER" id="PTHR41709:SF2">
    <property type="entry name" value="CIRCADIAN CLOCK PROTEIN KAIB2"/>
    <property type="match status" value="1"/>
</dbReference>
<dbReference type="Pfam" id="PF07689">
    <property type="entry name" value="KaiB"/>
    <property type="match status" value="1"/>
</dbReference>
<evidence type="ECO:0000313" key="3">
    <source>
        <dbReference type="EMBL" id="EDY16587.1"/>
    </source>
</evidence>
<dbReference type="Gene3D" id="3.40.30.10">
    <property type="entry name" value="Glutaredoxin"/>
    <property type="match status" value="1"/>
</dbReference>
<comment type="caution">
    <text evidence="3">The sequence shown here is derived from an EMBL/GenBank/DDBJ whole genome shotgun (WGS) entry which is preliminary data.</text>
</comment>
<dbReference type="InParanoid" id="B4DAC6"/>
<dbReference type="STRING" id="497964.CfE428DRAFT_5867"/>
<evidence type="ECO:0000313" key="4">
    <source>
        <dbReference type="Proteomes" id="UP000005824"/>
    </source>
</evidence>
<name>B4DAC6_9BACT</name>
<dbReference type="AlphaFoldDB" id="B4DAC6"/>
<protein>
    <submittedName>
        <fullName evidence="3">KaiB domain protein</fullName>
    </submittedName>
</protein>
<dbReference type="Proteomes" id="UP000005824">
    <property type="component" value="Unassembled WGS sequence"/>
</dbReference>
<organism evidence="3 4">
    <name type="scientific">Chthoniobacter flavus Ellin428</name>
    <dbReference type="NCBI Taxonomy" id="497964"/>
    <lineage>
        <taxon>Bacteria</taxon>
        <taxon>Pseudomonadati</taxon>
        <taxon>Verrucomicrobiota</taxon>
        <taxon>Spartobacteria</taxon>
        <taxon>Chthoniobacterales</taxon>
        <taxon>Chthoniobacteraceae</taxon>
        <taxon>Chthoniobacter</taxon>
    </lineage>
</organism>
<dbReference type="CDD" id="cd02978">
    <property type="entry name" value="KaiB_like"/>
    <property type="match status" value="1"/>
</dbReference>
<sequence>MGAKKTVKKPAKKSGPKRAPIDSSAEFEKLLRQAANGQRFVLRLYVTGSTVRSSHAVANVRSLCEEYLPGRYDLEVVDIYQQPSEAAKDQVIAAPTLIKELPTPVKRLIGDLSDRDKVIVGLNLAGGGDRPKSTETHWAKL</sequence>
<dbReference type="RefSeq" id="WP_006983187.1">
    <property type="nucleotide sequence ID" value="NZ_ABVL01000030.1"/>
</dbReference>
<dbReference type="InterPro" id="IPR036249">
    <property type="entry name" value="Thioredoxin-like_sf"/>
</dbReference>
<dbReference type="SUPFAM" id="SSF52833">
    <property type="entry name" value="Thioredoxin-like"/>
    <property type="match status" value="1"/>
</dbReference>
<dbReference type="eggNOG" id="COG4251">
    <property type="taxonomic scope" value="Bacteria"/>
</dbReference>
<gene>
    <name evidence="3" type="ORF">CfE428DRAFT_5867</name>
</gene>
<dbReference type="SMART" id="SM01248">
    <property type="entry name" value="KaiB"/>
    <property type="match status" value="1"/>
</dbReference>
<feature type="region of interest" description="Disordered" evidence="1">
    <location>
        <begin position="1"/>
        <end position="22"/>
    </location>
</feature>
<dbReference type="EMBL" id="ABVL01000030">
    <property type="protein sequence ID" value="EDY16587.1"/>
    <property type="molecule type" value="Genomic_DNA"/>
</dbReference>
<dbReference type="PANTHER" id="PTHR41709">
    <property type="entry name" value="KAIB-LIKE PROTEIN 1"/>
    <property type="match status" value="1"/>
</dbReference>
<reference evidence="3 4" key="1">
    <citation type="journal article" date="2011" name="J. Bacteriol.">
        <title>Genome sequence of Chthoniobacter flavus Ellin428, an aerobic heterotrophic soil bacterium.</title>
        <authorList>
            <person name="Kant R."/>
            <person name="van Passel M.W."/>
            <person name="Palva A."/>
            <person name="Lucas S."/>
            <person name="Lapidus A."/>
            <person name="Glavina Del Rio T."/>
            <person name="Dalin E."/>
            <person name="Tice H."/>
            <person name="Bruce D."/>
            <person name="Goodwin L."/>
            <person name="Pitluck S."/>
            <person name="Larimer F.W."/>
            <person name="Land M.L."/>
            <person name="Hauser L."/>
            <person name="Sangwan P."/>
            <person name="de Vos W.M."/>
            <person name="Janssen P.H."/>
            <person name="Smidt H."/>
        </authorList>
    </citation>
    <scope>NUCLEOTIDE SEQUENCE [LARGE SCALE GENOMIC DNA]</scope>
    <source>
        <strain evidence="3 4">Ellin428</strain>
    </source>
</reference>
<dbReference type="GO" id="GO:0048511">
    <property type="term" value="P:rhythmic process"/>
    <property type="evidence" value="ECO:0007669"/>
    <property type="project" value="InterPro"/>
</dbReference>
<feature type="compositionally biased region" description="Basic residues" evidence="1">
    <location>
        <begin position="1"/>
        <end position="16"/>
    </location>
</feature>
<accession>B4DAC6</accession>
<evidence type="ECO:0000256" key="1">
    <source>
        <dbReference type="SAM" id="MobiDB-lite"/>
    </source>
</evidence>